<feature type="region of interest" description="Disordered" evidence="2">
    <location>
        <begin position="151"/>
        <end position="207"/>
    </location>
</feature>
<dbReference type="SUPFAM" id="SSF75011">
    <property type="entry name" value="3-carboxy-cis,cis-mucoante lactonizing enzyme"/>
    <property type="match status" value="1"/>
</dbReference>
<protein>
    <submittedName>
        <fullName evidence="4">Uncharacterized protein</fullName>
    </submittedName>
</protein>
<dbReference type="Gene3D" id="2.130.10.10">
    <property type="entry name" value="YVTN repeat-like/Quinoprotein amine dehydrogenase"/>
    <property type="match status" value="1"/>
</dbReference>
<evidence type="ECO:0000313" key="5">
    <source>
        <dbReference type="Proteomes" id="UP000838763"/>
    </source>
</evidence>
<evidence type="ECO:0000256" key="1">
    <source>
        <dbReference type="ARBA" id="ARBA00005564"/>
    </source>
</evidence>
<evidence type="ECO:0000313" key="4">
    <source>
        <dbReference type="EMBL" id="CAI4217975.1"/>
    </source>
</evidence>
<dbReference type="AlphaFoldDB" id="A0A9P1MCL1"/>
<dbReference type="PANTHER" id="PTHR30344">
    <property type="entry name" value="6-PHOSPHOGLUCONOLACTONASE-RELATED"/>
    <property type="match status" value="1"/>
</dbReference>
<dbReference type="InterPro" id="IPR015943">
    <property type="entry name" value="WD40/YVTN_repeat-like_dom_sf"/>
</dbReference>
<comment type="caution">
    <text evidence="4">The sequence shown here is derived from an EMBL/GenBank/DDBJ whole genome shotgun (WGS) entry which is preliminary data.</text>
</comment>
<feature type="signal peptide" evidence="3">
    <location>
        <begin position="1"/>
        <end position="19"/>
    </location>
</feature>
<reference evidence="4" key="1">
    <citation type="submission" date="2022-11" db="EMBL/GenBank/DDBJ databases">
        <authorList>
            <person name="Scott C."/>
            <person name="Bruce N."/>
        </authorList>
    </citation>
    <scope>NUCLEOTIDE SEQUENCE</scope>
</reference>
<dbReference type="Pfam" id="PF10282">
    <property type="entry name" value="Lactonase"/>
    <property type="match status" value="2"/>
</dbReference>
<feature type="compositionally biased region" description="Polar residues" evidence="2">
    <location>
        <begin position="196"/>
        <end position="206"/>
    </location>
</feature>
<accession>A0A9P1MCL1</accession>
<gene>
    <name evidence="4" type="ORF">PPNO1_LOCUS7571</name>
</gene>
<keyword evidence="5" id="KW-1185">Reference proteome</keyword>
<dbReference type="InterPro" id="IPR050282">
    <property type="entry name" value="Cycloisomerase_2"/>
</dbReference>
<sequence>MKFLPILLAGLSAAAPSRPGLLQRRQDASTRTLILGAPGQIIAAQFNGAEFSVVAKDEQEGTGPSWMLFRNPELFYAVNENSDKLRLFSFNAQANELKQVVELESSAGVVHLEFNQDQTRMVGSAYGNGTIDVWDTSAEDGTPTLIKTLKSGGELAPASSEPTPIKPSLTPRAVSSSSTTSAPIASSSSTPKTTHTRSPITSSSREAATHYTVVCERTNQLLTYSLTYSDDSIDFSNVRPTSTFGDAFPKNATTAAAGEVVLSANGRDLYVSNRLTGNDTDSISHFRASASGCLTFKGQVSSGGVLPRMISLSADSSQGTLFAANQKGDNGLVAFRRDSSGILISVPVAAAELSAFAEAGSDLGPQFVLEVPAAASS</sequence>
<evidence type="ECO:0000256" key="2">
    <source>
        <dbReference type="SAM" id="MobiDB-lite"/>
    </source>
</evidence>
<dbReference type="OrthoDB" id="9972196at2759"/>
<proteinExistence type="inferred from homology"/>
<dbReference type="EMBL" id="CALLCH030000017">
    <property type="protein sequence ID" value="CAI4217975.1"/>
    <property type="molecule type" value="Genomic_DNA"/>
</dbReference>
<organism evidence="4 5">
    <name type="scientific">Parascedosporium putredinis</name>
    <dbReference type="NCBI Taxonomy" id="1442378"/>
    <lineage>
        <taxon>Eukaryota</taxon>
        <taxon>Fungi</taxon>
        <taxon>Dikarya</taxon>
        <taxon>Ascomycota</taxon>
        <taxon>Pezizomycotina</taxon>
        <taxon>Sordariomycetes</taxon>
        <taxon>Hypocreomycetidae</taxon>
        <taxon>Microascales</taxon>
        <taxon>Microascaceae</taxon>
        <taxon>Parascedosporium</taxon>
    </lineage>
</organism>
<comment type="similarity">
    <text evidence="1">Belongs to the cycloisomerase 2 family.</text>
</comment>
<evidence type="ECO:0000256" key="3">
    <source>
        <dbReference type="SAM" id="SignalP"/>
    </source>
</evidence>
<feature type="chain" id="PRO_5040289098" evidence="3">
    <location>
        <begin position="20"/>
        <end position="377"/>
    </location>
</feature>
<dbReference type="InterPro" id="IPR019405">
    <property type="entry name" value="Lactonase_7-beta_prop"/>
</dbReference>
<dbReference type="GO" id="GO:0017057">
    <property type="term" value="F:6-phosphogluconolactonase activity"/>
    <property type="evidence" value="ECO:0007669"/>
    <property type="project" value="TreeGrafter"/>
</dbReference>
<dbReference type="Proteomes" id="UP000838763">
    <property type="component" value="Unassembled WGS sequence"/>
</dbReference>
<feature type="compositionally biased region" description="Low complexity" evidence="2">
    <location>
        <begin position="170"/>
        <end position="193"/>
    </location>
</feature>
<name>A0A9P1MCL1_9PEZI</name>
<keyword evidence="3" id="KW-0732">Signal</keyword>
<dbReference type="PANTHER" id="PTHR30344:SF1">
    <property type="entry name" value="6-PHOSPHOGLUCONOLACTONASE"/>
    <property type="match status" value="1"/>
</dbReference>